<reference evidence="1 2" key="1">
    <citation type="submission" date="2017-08" db="EMBL/GenBank/DDBJ databases">
        <title>Capnocytophaga canis 17-158 assembly.</title>
        <authorList>
            <person name="Gulvik C.A."/>
        </authorList>
    </citation>
    <scope>NUCLEOTIDE SEQUENCE [LARGE SCALE GENOMIC DNA]</scope>
    <source>
        <strain evidence="1 2">17-158</strain>
    </source>
</reference>
<protein>
    <submittedName>
        <fullName evidence="1">Uncharacterized protein</fullName>
    </submittedName>
</protein>
<name>A0A3A1YHF4_9FLAO</name>
<organism evidence="1 2">
    <name type="scientific">Capnocytophaga canis</name>
    <dbReference type="NCBI Taxonomy" id="1848903"/>
    <lineage>
        <taxon>Bacteria</taxon>
        <taxon>Pseudomonadati</taxon>
        <taxon>Bacteroidota</taxon>
        <taxon>Flavobacteriia</taxon>
        <taxon>Flavobacteriales</taxon>
        <taxon>Flavobacteriaceae</taxon>
        <taxon>Capnocytophaga</taxon>
    </lineage>
</organism>
<evidence type="ECO:0000313" key="1">
    <source>
        <dbReference type="EMBL" id="RIY37683.1"/>
    </source>
</evidence>
<dbReference type="EMBL" id="NSDI01000002">
    <property type="protein sequence ID" value="RIY37683.1"/>
    <property type="molecule type" value="Genomic_DNA"/>
</dbReference>
<sequence length="405" mass="46637">MLKKAQKHHALQKKKYLCRQKYIMNFTRLTQKITIAFLVAITFVSCSKDGKEDDTTPLSREEAKQFIEQTTDNFYNCLKDLNDGGFSNFFYESFFTIAETVTTTHTYGNPPYEYVYTQVENHSWMSILSDAFEDQYGDVFDDSFNYQLMKGVYTWDNTSKKWKKSNGNNITLHFPSKKDATTNNATLILDGYTDQTFTIEGKEVKLPKRGNISVTVDSSKIFSIKVNDVAYMQTGESIMIEKANIEAYANPFTANLKWNKTSENIFRLDFVFSSPNACSTSLKGEVKLTHTDIENINPESDIEKITLEISHNELIIRSLADLKGLYGSKKNIDDMSAEEINSFIKSEVFKNSKKIADLKLEKDNTEKLIPYLIFEDGSKEKAENFVSDFPERVEKIFKRFFEGRK</sequence>
<accession>A0A3A1YHF4</accession>
<comment type="caution">
    <text evidence="1">The sequence shown here is derived from an EMBL/GenBank/DDBJ whole genome shotgun (WGS) entry which is preliminary data.</text>
</comment>
<evidence type="ECO:0000313" key="2">
    <source>
        <dbReference type="Proteomes" id="UP000265497"/>
    </source>
</evidence>
<proteinExistence type="predicted"/>
<gene>
    <name evidence="1" type="ORF">CKY20_03035</name>
</gene>
<dbReference type="AlphaFoldDB" id="A0A3A1YHF4"/>
<dbReference type="Proteomes" id="UP000265497">
    <property type="component" value="Unassembled WGS sequence"/>
</dbReference>